<dbReference type="InterPro" id="IPR046828">
    <property type="entry name" value="RepSA"/>
</dbReference>
<protein>
    <submittedName>
        <fullName evidence="1">Replication initiation protein</fullName>
    </submittedName>
</protein>
<gene>
    <name evidence="1" type="ORF">GIY23_06065</name>
</gene>
<proteinExistence type="predicted"/>
<dbReference type="RefSeq" id="WP_154075760.1">
    <property type="nucleotide sequence ID" value="NZ_CP045929.1"/>
</dbReference>
<organism evidence="1 2">
    <name type="scientific">Allosaccharopolyspora coralli</name>
    <dbReference type="NCBI Taxonomy" id="2665642"/>
    <lineage>
        <taxon>Bacteria</taxon>
        <taxon>Bacillati</taxon>
        <taxon>Actinomycetota</taxon>
        <taxon>Actinomycetes</taxon>
        <taxon>Pseudonocardiales</taxon>
        <taxon>Pseudonocardiaceae</taxon>
        <taxon>Allosaccharopolyspora</taxon>
    </lineage>
</organism>
<dbReference type="AlphaFoldDB" id="A0A5Q3Q5Q8"/>
<keyword evidence="2" id="KW-1185">Reference proteome</keyword>
<evidence type="ECO:0000313" key="1">
    <source>
        <dbReference type="EMBL" id="QGK69160.1"/>
    </source>
</evidence>
<dbReference type="EMBL" id="CP045929">
    <property type="protein sequence ID" value="QGK69160.1"/>
    <property type="molecule type" value="Genomic_DNA"/>
</dbReference>
<dbReference type="Pfam" id="PF20199">
    <property type="entry name" value="RepSA"/>
    <property type="match status" value="1"/>
</dbReference>
<sequence length="499" mass="55605">MAPTPTVDRMTRRLQAADYRTWREQVERTGGCTHPVRMSGHHFITDKHSGDVLSAHRGQVMAPCGNRRESVCVACSDRYAADAFHLLRAGLSGGTKGIPEAVSDKPRLFVTLTAPSFGPVHNRPTTRTGKHRPCACGRWHHEHDPALGQPLDPETYDYTGHVLWQAHAGDLWSRFRTYLARHLARAAGITVRDFSKHARVSFAKVAEYQRRGLIHFHAVIRLDGPDGAVDSTPSWGSTEVLTDAVHAAHATSRLTSPDVNGHRWDLAWGAQIDVRPIKPANASHFEDEHGVITDDRLASYVAKYATKGTGKSEATDRPIRSEAHIDRLQVSQHHRRIIHTAWTLAAPVACPACHPHGEHQDEGCGCDPGHCETCSGGGLVSRTTSAQYLGQIEPDAVDPIDSLKLRRWAHMLAFRGHFLSKSRHYSVTFKNLREARSVFRHEAALDALGIEDPDSVLVVNHWDMTSVGHRDDDERELAAAIADNHRQTRKHRHHTERRD</sequence>
<reference evidence="2" key="1">
    <citation type="submission" date="2019-11" db="EMBL/GenBank/DDBJ databases">
        <title>The complete genome sequence of Saccharopolyspora sp. E2A.</title>
        <authorList>
            <person name="Zhang G."/>
        </authorList>
    </citation>
    <scope>NUCLEOTIDE SEQUENCE [LARGE SCALE GENOMIC DNA]</scope>
    <source>
        <strain evidence="2">E2A</strain>
    </source>
</reference>
<dbReference type="Proteomes" id="UP000371041">
    <property type="component" value="Chromosome"/>
</dbReference>
<name>A0A5Q3Q5Q8_9PSEU</name>
<dbReference type="KEGG" id="sace:GIY23_06065"/>
<accession>A0A5Q3Q5Q8</accession>
<evidence type="ECO:0000313" key="2">
    <source>
        <dbReference type="Proteomes" id="UP000371041"/>
    </source>
</evidence>